<accession>A0A1H8VBT2</accession>
<dbReference type="PANTHER" id="PTHR18964:SF170">
    <property type="entry name" value="SUGAR KINASE"/>
    <property type="match status" value="1"/>
</dbReference>
<keyword evidence="4" id="KW-0238">DNA-binding</keyword>
<protein>
    <submittedName>
        <fullName evidence="6">ROK family transcriptional regulator</fullName>
    </submittedName>
    <submittedName>
        <fullName evidence="7">Sugar kinase of the NBD/HSP70 family, may contain an N-terminal HTH domain</fullName>
    </submittedName>
</protein>
<evidence type="ECO:0000256" key="3">
    <source>
        <dbReference type="ARBA" id="ARBA00022629"/>
    </source>
</evidence>
<keyword evidence="7" id="KW-0418">Kinase</keyword>
<dbReference type="GO" id="GO:0042732">
    <property type="term" value="P:D-xylose metabolic process"/>
    <property type="evidence" value="ECO:0007669"/>
    <property type="project" value="UniProtKB-KW"/>
</dbReference>
<dbReference type="RefSeq" id="WP_036588824.1">
    <property type="nucleotide sequence ID" value="NZ_CP076607.1"/>
</dbReference>
<dbReference type="EMBL" id="CP076607">
    <property type="protein sequence ID" value="QWU16700.1"/>
    <property type="molecule type" value="Genomic_DNA"/>
</dbReference>
<dbReference type="GO" id="GO:0006355">
    <property type="term" value="P:regulation of DNA-templated transcription"/>
    <property type="evidence" value="ECO:0007669"/>
    <property type="project" value="InterPro"/>
</dbReference>
<name>A0A1H8VBT2_9BACL</name>
<dbReference type="CDD" id="cd00090">
    <property type="entry name" value="HTH_ARSR"/>
    <property type="match status" value="1"/>
</dbReference>
<evidence type="ECO:0000313" key="6">
    <source>
        <dbReference type="EMBL" id="QWU16700.1"/>
    </source>
</evidence>
<dbReference type="SMART" id="SM00419">
    <property type="entry name" value="HTH_CRP"/>
    <property type="match status" value="1"/>
</dbReference>
<dbReference type="STRING" id="1333845.SAMN04487895_1234"/>
<gene>
    <name evidence="6" type="ORF">KP014_05640</name>
    <name evidence="7" type="ORF">SAMN04487895_1234</name>
</gene>
<feature type="domain" description="HTH crp-type" evidence="5">
    <location>
        <begin position="28"/>
        <end position="84"/>
    </location>
</feature>
<keyword evidence="7" id="KW-0808">Transferase</keyword>
<dbReference type="InterPro" id="IPR000600">
    <property type="entry name" value="ROK"/>
</dbReference>
<sequence length="382" mass="42509">MYEKWSENNIEKTNNMEVKKINRNRIFRLIYKNEKLSQQEIASRLGMSLPTVGQNLKILQNEGLITEDGVFESTGGRKARAISFIKDAKLAMGLDITKNHLSLVLVDLSGEILKSTRVSKVFENTPDYLKEIGVLVNRFIDDSYIDKSKVLGVGIAVPGILSDDKQMVVDSHALGLVDSNGPDFTKNISYPCFLSNDANAAGFAELWNTETVKNAVYLSLSNSVGGSILLDNQLYSGDNQRSSEFGHMTIELNGRTCYCGKRGCLDAYCSAFVLSNSADGSLPEFFNLLKKGGKKQEEIWKEYLSYLAVAINNLRMLFDCNVILGGYVGGYMEEYLDELRILAAERNTFEPDGSYLKVCRYKKEAAAVGAALLHIERFLSQV</sequence>
<keyword evidence="9" id="KW-1185">Reference proteome</keyword>
<dbReference type="InterPro" id="IPR036390">
    <property type="entry name" value="WH_DNA-bd_sf"/>
</dbReference>
<evidence type="ECO:0000256" key="2">
    <source>
        <dbReference type="ARBA" id="ARBA00006479"/>
    </source>
</evidence>
<evidence type="ECO:0000256" key="1">
    <source>
        <dbReference type="ARBA" id="ARBA00002486"/>
    </source>
</evidence>
<evidence type="ECO:0000259" key="5">
    <source>
        <dbReference type="SMART" id="SM00419"/>
    </source>
</evidence>
<organism evidence="7 8">
    <name type="scientific">Paenibacillus sophorae</name>
    <dbReference type="NCBI Taxonomy" id="1333845"/>
    <lineage>
        <taxon>Bacteria</taxon>
        <taxon>Bacillati</taxon>
        <taxon>Bacillota</taxon>
        <taxon>Bacilli</taxon>
        <taxon>Bacillales</taxon>
        <taxon>Paenibacillaceae</taxon>
        <taxon>Paenibacillus</taxon>
    </lineage>
</organism>
<comment type="function">
    <text evidence="1">Transcriptional repressor of xylose-utilizing enzymes.</text>
</comment>
<dbReference type="InterPro" id="IPR036388">
    <property type="entry name" value="WH-like_DNA-bd_sf"/>
</dbReference>
<dbReference type="SUPFAM" id="SSF46785">
    <property type="entry name" value="Winged helix' DNA-binding domain"/>
    <property type="match status" value="1"/>
</dbReference>
<dbReference type="SUPFAM" id="SSF53067">
    <property type="entry name" value="Actin-like ATPase domain"/>
    <property type="match status" value="1"/>
</dbReference>
<evidence type="ECO:0000313" key="9">
    <source>
        <dbReference type="Proteomes" id="UP000683429"/>
    </source>
</evidence>
<comment type="similarity">
    <text evidence="2">Belongs to the ROK (NagC/XylR) family.</text>
</comment>
<dbReference type="Gene3D" id="1.10.10.10">
    <property type="entry name" value="Winged helix-like DNA-binding domain superfamily/Winged helix DNA-binding domain"/>
    <property type="match status" value="1"/>
</dbReference>
<keyword evidence="3" id="KW-0859">Xylose metabolism</keyword>
<dbReference type="Proteomes" id="UP000198809">
    <property type="component" value="Unassembled WGS sequence"/>
</dbReference>
<dbReference type="EMBL" id="FODH01000023">
    <property type="protein sequence ID" value="SEP12940.1"/>
    <property type="molecule type" value="Genomic_DNA"/>
</dbReference>
<dbReference type="InterPro" id="IPR012318">
    <property type="entry name" value="HTH_CRP"/>
</dbReference>
<dbReference type="AlphaFoldDB" id="A0A1H8VBT2"/>
<dbReference type="GO" id="GO:0016301">
    <property type="term" value="F:kinase activity"/>
    <property type="evidence" value="ECO:0007669"/>
    <property type="project" value="UniProtKB-KW"/>
</dbReference>
<dbReference type="InterPro" id="IPR043129">
    <property type="entry name" value="ATPase_NBD"/>
</dbReference>
<reference evidence="7 8" key="1">
    <citation type="submission" date="2016-10" db="EMBL/GenBank/DDBJ databases">
        <authorList>
            <person name="de Groot N.N."/>
        </authorList>
    </citation>
    <scope>NUCLEOTIDE SEQUENCE [LARGE SCALE GENOMIC DNA]</scope>
    <source>
        <strain evidence="7 8">CGMCC 1.10238</strain>
    </source>
</reference>
<proteinExistence type="inferred from homology"/>
<dbReference type="Pfam" id="PF13412">
    <property type="entry name" value="HTH_24"/>
    <property type="match status" value="1"/>
</dbReference>
<evidence type="ECO:0000256" key="4">
    <source>
        <dbReference type="ARBA" id="ARBA00023125"/>
    </source>
</evidence>
<reference evidence="6 9" key="2">
    <citation type="submission" date="2021-06" db="EMBL/GenBank/DDBJ databases">
        <title>Whole genome sequence of Paenibacillus sophorae DSM23020 for comparative genomics.</title>
        <authorList>
            <person name="Kim M.-J."/>
            <person name="Lee G."/>
            <person name="Shin J.-H."/>
        </authorList>
    </citation>
    <scope>NUCLEOTIDE SEQUENCE [LARGE SCALE GENOMIC DNA]</scope>
    <source>
        <strain evidence="6 9">DSM 23020</strain>
    </source>
</reference>
<dbReference type="Pfam" id="PF00480">
    <property type="entry name" value="ROK"/>
    <property type="match status" value="1"/>
</dbReference>
<evidence type="ECO:0000313" key="8">
    <source>
        <dbReference type="Proteomes" id="UP000198809"/>
    </source>
</evidence>
<dbReference type="Proteomes" id="UP000683429">
    <property type="component" value="Chromosome"/>
</dbReference>
<dbReference type="Gene3D" id="3.30.420.40">
    <property type="match status" value="2"/>
</dbReference>
<evidence type="ECO:0000313" key="7">
    <source>
        <dbReference type="EMBL" id="SEP12940.1"/>
    </source>
</evidence>
<keyword evidence="3" id="KW-0119">Carbohydrate metabolism</keyword>
<dbReference type="GO" id="GO:0003677">
    <property type="term" value="F:DNA binding"/>
    <property type="evidence" value="ECO:0007669"/>
    <property type="project" value="UniProtKB-KW"/>
</dbReference>
<dbReference type="PANTHER" id="PTHR18964">
    <property type="entry name" value="ROK (REPRESSOR, ORF, KINASE) FAMILY"/>
    <property type="match status" value="1"/>
</dbReference>
<dbReference type="InterPro" id="IPR011991">
    <property type="entry name" value="ArsR-like_HTH"/>
</dbReference>